<protein>
    <recommendedName>
        <fullName evidence="1">F-box domain-containing protein</fullName>
    </recommendedName>
</protein>
<dbReference type="InterPro" id="IPR036047">
    <property type="entry name" value="F-box-like_dom_sf"/>
</dbReference>
<evidence type="ECO:0000313" key="3">
    <source>
        <dbReference type="Proteomes" id="UP001583193"/>
    </source>
</evidence>
<evidence type="ECO:0000259" key="1">
    <source>
        <dbReference type="PROSITE" id="PS50181"/>
    </source>
</evidence>
<reference evidence="2 3" key="1">
    <citation type="journal article" date="2024" name="IMA Fungus">
        <title>IMA Genome - F19 : A genome assembly and annotation guide to empower mycologists, including annotated draft genome sequences of Ceratocystis pirilliformis, Diaporthe australafricana, Fusarium ophioides, Paecilomyces lecythidis, and Sporothrix stenoceras.</title>
        <authorList>
            <person name="Aylward J."/>
            <person name="Wilson A.M."/>
            <person name="Visagie C.M."/>
            <person name="Spraker J."/>
            <person name="Barnes I."/>
            <person name="Buitendag C."/>
            <person name="Ceriani C."/>
            <person name="Del Mar Angel L."/>
            <person name="du Plessis D."/>
            <person name="Fuchs T."/>
            <person name="Gasser K."/>
            <person name="Kramer D."/>
            <person name="Li W."/>
            <person name="Munsamy K."/>
            <person name="Piso A."/>
            <person name="Price J.L."/>
            <person name="Sonnekus B."/>
            <person name="Thomas C."/>
            <person name="van der Nest A."/>
            <person name="van Dijk A."/>
            <person name="van Heerden A."/>
            <person name="van Vuuren N."/>
            <person name="Yilmaz N."/>
            <person name="Duong T.A."/>
            <person name="van der Merwe N.A."/>
            <person name="Wingfield M.J."/>
            <person name="Wingfield B.D."/>
        </authorList>
    </citation>
    <scope>NUCLEOTIDE SEQUENCE [LARGE SCALE GENOMIC DNA]</scope>
    <source>
        <strain evidence="2 3">CMW 18167</strain>
    </source>
</reference>
<gene>
    <name evidence="2" type="ORF">Plec18167_004455</name>
</gene>
<dbReference type="InterPro" id="IPR011990">
    <property type="entry name" value="TPR-like_helical_dom_sf"/>
</dbReference>
<accession>A0ABR3XS12</accession>
<comment type="caution">
    <text evidence="2">The sequence shown here is derived from an EMBL/GenBank/DDBJ whole genome shotgun (WGS) entry which is preliminary data.</text>
</comment>
<dbReference type="SUPFAM" id="SSF52047">
    <property type="entry name" value="RNI-like"/>
    <property type="match status" value="1"/>
</dbReference>
<evidence type="ECO:0000313" key="2">
    <source>
        <dbReference type="EMBL" id="KAL1878383.1"/>
    </source>
</evidence>
<dbReference type="Gene3D" id="3.80.10.10">
    <property type="entry name" value="Ribonuclease Inhibitor"/>
    <property type="match status" value="1"/>
</dbReference>
<dbReference type="SUPFAM" id="SSF48452">
    <property type="entry name" value="TPR-like"/>
    <property type="match status" value="1"/>
</dbReference>
<dbReference type="Pfam" id="PF00646">
    <property type="entry name" value="F-box"/>
    <property type="match status" value="1"/>
</dbReference>
<keyword evidence="3" id="KW-1185">Reference proteome</keyword>
<dbReference type="InterPro" id="IPR001810">
    <property type="entry name" value="F-box_dom"/>
</dbReference>
<name>A0ABR3XS12_9EURO</name>
<dbReference type="SUPFAM" id="SSF81383">
    <property type="entry name" value="F-box domain"/>
    <property type="match status" value="1"/>
</dbReference>
<dbReference type="EMBL" id="JAVDPF010000012">
    <property type="protein sequence ID" value="KAL1878383.1"/>
    <property type="molecule type" value="Genomic_DNA"/>
</dbReference>
<organism evidence="2 3">
    <name type="scientific">Paecilomyces lecythidis</name>
    <dbReference type="NCBI Taxonomy" id="3004212"/>
    <lineage>
        <taxon>Eukaryota</taxon>
        <taxon>Fungi</taxon>
        <taxon>Dikarya</taxon>
        <taxon>Ascomycota</taxon>
        <taxon>Pezizomycotina</taxon>
        <taxon>Eurotiomycetes</taxon>
        <taxon>Eurotiomycetidae</taxon>
        <taxon>Eurotiales</taxon>
        <taxon>Thermoascaceae</taxon>
        <taxon>Paecilomyces</taxon>
    </lineage>
</organism>
<dbReference type="PANTHER" id="PTHR13318:SF95">
    <property type="entry name" value="F-BOX PROTEIN YLR352W"/>
    <property type="match status" value="1"/>
</dbReference>
<feature type="domain" description="F-box" evidence="1">
    <location>
        <begin position="155"/>
        <end position="202"/>
    </location>
</feature>
<dbReference type="PANTHER" id="PTHR13318">
    <property type="entry name" value="PARTNER OF PAIRED, ISOFORM B-RELATED"/>
    <property type="match status" value="1"/>
</dbReference>
<dbReference type="PROSITE" id="PS50181">
    <property type="entry name" value="FBOX"/>
    <property type="match status" value="1"/>
</dbReference>
<dbReference type="InterPro" id="IPR032675">
    <property type="entry name" value="LRR_dom_sf"/>
</dbReference>
<dbReference type="Gene3D" id="1.25.40.10">
    <property type="entry name" value="Tetratricopeptide repeat domain"/>
    <property type="match status" value="1"/>
</dbReference>
<dbReference type="Proteomes" id="UP001583193">
    <property type="component" value="Unassembled WGS sequence"/>
</dbReference>
<proteinExistence type="predicted"/>
<sequence length="590" mass="66635">MSDSSLEALARGDPAGFHQYGQKLYQNGDHVKAIEVFTQSLRMKLPDPIGILDNRAATYCKLGNFDLALRDAKQMIKTDKSDERVGAASDICIASTNDLQGYLRAGKILILNKKPDKALEMYAYGLKTLVPDHSRRHLLQHLHDKLGGKMASQFQDPFDRLPLELAVMVLKQFDFRQTVALLRVSKKWERFLTSLRELWMCVDLSRARKKVTSAAVRSYIRRSRGMLTHVVLDNLSLPSVEKTLEFVSRCPRLEHLDARIACRGDKFYALFKDCKNLKTLIMSDEINMDQKHLGMFLSSLPLLERIECHANNGSLISEVSWPEKLPNLRAIALGASSVKPVFEYFQALHLPGIHDGTTANSIPNLEELRVRWNPRIVRSPYLFDFNQRGFPRLRKLDLSGVNLHRLSDLPMSLEDLRVHACRPIGPFPFSEVTEEQIPNLKILVLTDNNWITPETIALLVKPTLRILHVDRCQRLTGNTNELIAACRQSLELEELNVSHLCNMDDKAVTKLAENLKELKCLNLSYTPISGLTLKALSDARMQQVKAEAEGAVITSENKLIKIQRLYIRGCDGVASDAVAYGRASGIEIFT</sequence>